<protein>
    <submittedName>
        <fullName evidence="1">Uncharacterized protein</fullName>
    </submittedName>
</protein>
<proteinExistence type="predicted"/>
<evidence type="ECO:0000313" key="1">
    <source>
        <dbReference type="EMBL" id="RIY37420.1"/>
    </source>
</evidence>
<dbReference type="Proteomes" id="UP000265964">
    <property type="component" value="Unassembled WGS sequence"/>
</dbReference>
<evidence type="ECO:0000313" key="2">
    <source>
        <dbReference type="Proteomes" id="UP000265964"/>
    </source>
</evidence>
<keyword evidence="2" id="KW-1185">Reference proteome</keyword>
<sequence length="76" mass="8878">MYSCTIVQKDVLIDLVAYAQAFLGKRLPLPLNEDQVLLAKIRNKIYRTSYKDLDYKLLVEQIKGIIDKYKHLPQLP</sequence>
<comment type="caution">
    <text evidence="1">The sequence shown here is derived from an EMBL/GenBank/DDBJ whole genome shotgun (WGS) entry which is preliminary data.</text>
</comment>
<gene>
    <name evidence="1" type="ORF">CKF59_01810</name>
</gene>
<reference evidence="1 2" key="1">
    <citation type="submission" date="2017-08" db="EMBL/GenBank/DDBJ databases">
        <title>Reclassification of Bisgaard taxon 37 and 44.</title>
        <authorList>
            <person name="Christensen H."/>
        </authorList>
    </citation>
    <scope>NUCLEOTIDE SEQUENCE [LARGE SCALE GENOMIC DNA]</scope>
    <source>
        <strain evidence="1 2">EEAB3T1</strain>
    </source>
</reference>
<name>A0A3A1YK53_9GAMM</name>
<dbReference type="OrthoDB" id="5686850at2"/>
<accession>A0A3A1YK53</accession>
<dbReference type="AlphaFoldDB" id="A0A3A1YK53"/>
<dbReference type="EMBL" id="NRJF01000045">
    <property type="protein sequence ID" value="RIY37420.1"/>
    <property type="molecule type" value="Genomic_DNA"/>
</dbReference>
<dbReference type="RefSeq" id="WP_119534279.1">
    <property type="nucleotide sequence ID" value="NZ_NRJF01000045.1"/>
</dbReference>
<organism evidence="1 2">
    <name type="scientific">Psittacicella gerlachiana</name>
    <dbReference type="NCBI Taxonomy" id="2028574"/>
    <lineage>
        <taxon>Bacteria</taxon>
        <taxon>Pseudomonadati</taxon>
        <taxon>Pseudomonadota</taxon>
        <taxon>Gammaproteobacteria</taxon>
        <taxon>Pasteurellales</taxon>
        <taxon>Psittacicellaceae</taxon>
        <taxon>Psittacicella</taxon>
    </lineage>
</organism>